<proteinExistence type="predicted"/>
<dbReference type="Proteomes" id="UP001191082">
    <property type="component" value="Unassembled WGS sequence"/>
</dbReference>
<reference evidence="1 2" key="1">
    <citation type="submission" date="2019-05" db="EMBL/GenBank/DDBJ databases">
        <title>Marivita sp. nov. isolated from sea sediment.</title>
        <authorList>
            <person name="Kim W."/>
        </authorList>
    </citation>
    <scope>NUCLEOTIDE SEQUENCE [LARGE SCALE GENOMIC DNA]</scope>
    <source>
        <strain evidence="1 2">CAU 1492</strain>
    </source>
</reference>
<name>A0ABY2XB36_9RHOB</name>
<dbReference type="SUPFAM" id="SSF52540">
    <property type="entry name" value="P-loop containing nucleoside triphosphate hydrolases"/>
    <property type="match status" value="1"/>
</dbReference>
<protein>
    <recommendedName>
        <fullName evidence="3">Sulfotransferase family protein</fullName>
    </recommendedName>
</protein>
<organism evidence="1 2">
    <name type="scientific">Arenibacterium halophilum</name>
    <dbReference type="NCBI Taxonomy" id="2583821"/>
    <lineage>
        <taxon>Bacteria</taxon>
        <taxon>Pseudomonadati</taxon>
        <taxon>Pseudomonadota</taxon>
        <taxon>Alphaproteobacteria</taxon>
        <taxon>Rhodobacterales</taxon>
        <taxon>Paracoccaceae</taxon>
        <taxon>Arenibacterium</taxon>
    </lineage>
</organism>
<accession>A0ABY2XB36</accession>
<gene>
    <name evidence="1" type="ORF">FGK64_12640</name>
</gene>
<dbReference type="EMBL" id="VCPC01000002">
    <property type="protein sequence ID" value="TMV13577.1"/>
    <property type="molecule type" value="Genomic_DNA"/>
</dbReference>
<dbReference type="RefSeq" id="WP_138864131.1">
    <property type="nucleotide sequence ID" value="NZ_VCPC01000002.1"/>
</dbReference>
<evidence type="ECO:0000313" key="2">
    <source>
        <dbReference type="Proteomes" id="UP001191082"/>
    </source>
</evidence>
<dbReference type="InterPro" id="IPR027417">
    <property type="entry name" value="P-loop_NTPase"/>
</dbReference>
<evidence type="ECO:0000313" key="1">
    <source>
        <dbReference type="EMBL" id="TMV13577.1"/>
    </source>
</evidence>
<comment type="caution">
    <text evidence="1">The sequence shown here is derived from an EMBL/GenBank/DDBJ whole genome shotgun (WGS) entry which is preliminary data.</text>
</comment>
<evidence type="ECO:0008006" key="3">
    <source>
        <dbReference type="Google" id="ProtNLM"/>
    </source>
</evidence>
<sequence>MSKAIYIHAGAHRTGSSSFQSCLHHNRDTLAARGFDVAYPGRDGVPRGRLRLRLPALRHGENRLAGFAEDLRGHLQRLSPDPGRALILSEENIVGRMLHFSHGQFYPVAEKRIATLARALEAPPRAVLLVVRPYAGLYVSAWRKRAEDTAAAPFSETVQHLMAMDRGWPDIITALRDGLRPERLIVVDYAQRGESRGLLHRLLPEVPRDDLAEPDRQINISATDAALRALQKRLHAGETLARPDWQAVIADHAQDTRDLGLTVLTADQKRVLNDRYASDLDRIRALPGVLFA</sequence>
<keyword evidence="2" id="KW-1185">Reference proteome</keyword>